<sequence>MTQVSLMEQAKSGSPTAIAALINRSLRTKGIEATVALEEECLKILLESAQVPPVTLVSGIQKGLTQLESESWKRVEIYGRQKGEAIPDWTRSFESNATCFEVPDPKTPLTSIAPAFAKPELPSQQPLQQHLAKWQIPALVLTSVAAVVVVGWSLVYVQRDIAALMRKQQAPTGLSQENIKSHEAALAEAERELRTDSNNHEAWYRKGQALAGLNRHSEALSAYEKATEINPADFAAWSGRSLTLRRLGYDDDALLAADKALEINPKFAEGWKDRCGALFTLNRSTEAVAACDQAIKLKPDFPQAWYNRGLVLVQMGQYEKAVSDFDQATQVKPNYGGAWRAKSATLAMLQRFEDALAASDRALQAEGPIGEVWLVRGHILASQQRYEDAMQAYTKALRTNEDRNSVTVAQIVLKRKWQWYREATANQDTRRQTQLKQAGIWYYQASLLSYTVANSQELNLMALDKAVQIDPKDVDAWNSRGWNLSDLGRYEKALASYDKATQVDPEFGWAWYNRGLLLETLGRYEEALASYDKAIQAGSFPAVERTKRELLQKLGR</sequence>
<dbReference type="Gene3D" id="1.25.40.10">
    <property type="entry name" value="Tetratricopeptide repeat domain"/>
    <property type="match status" value="3"/>
</dbReference>
<comment type="caution">
    <text evidence="5">The sequence shown here is derived from an EMBL/GenBank/DDBJ whole genome shotgun (WGS) entry which is preliminary data.</text>
</comment>
<dbReference type="Proteomes" id="UP001464891">
    <property type="component" value="Unassembled WGS sequence"/>
</dbReference>
<dbReference type="Pfam" id="PF00515">
    <property type="entry name" value="TPR_1"/>
    <property type="match status" value="1"/>
</dbReference>
<protein>
    <submittedName>
        <fullName evidence="5">Tetratricopeptide repeat protein</fullName>
    </submittedName>
</protein>
<dbReference type="InterPro" id="IPR011990">
    <property type="entry name" value="TPR-like_helical_dom_sf"/>
</dbReference>
<proteinExistence type="predicted"/>
<dbReference type="SUPFAM" id="SSF48452">
    <property type="entry name" value="TPR-like"/>
    <property type="match status" value="2"/>
</dbReference>
<feature type="repeat" description="TPR" evidence="3">
    <location>
        <begin position="370"/>
        <end position="403"/>
    </location>
</feature>
<dbReference type="InterPro" id="IPR019734">
    <property type="entry name" value="TPR_rpt"/>
</dbReference>
<evidence type="ECO:0000256" key="4">
    <source>
        <dbReference type="SAM" id="Phobius"/>
    </source>
</evidence>
<dbReference type="PROSITE" id="PS50293">
    <property type="entry name" value="TPR_REGION"/>
    <property type="match status" value="2"/>
</dbReference>
<evidence type="ECO:0000256" key="3">
    <source>
        <dbReference type="PROSITE-ProRule" id="PRU00339"/>
    </source>
</evidence>
<name>A0ABV0J9M9_9CYAN</name>
<dbReference type="SMART" id="SM00028">
    <property type="entry name" value="TPR"/>
    <property type="match status" value="7"/>
</dbReference>
<dbReference type="Pfam" id="PF13371">
    <property type="entry name" value="TPR_9"/>
    <property type="match status" value="1"/>
</dbReference>
<feature type="repeat" description="TPR" evidence="3">
    <location>
        <begin position="508"/>
        <end position="541"/>
    </location>
</feature>
<feature type="repeat" description="TPR" evidence="3">
    <location>
        <begin position="474"/>
        <end position="507"/>
    </location>
</feature>
<reference evidence="5 6" key="1">
    <citation type="submission" date="2022-04" db="EMBL/GenBank/DDBJ databases">
        <title>Positive selection, recombination, and allopatry shape intraspecific diversity of widespread and dominant cyanobacteria.</title>
        <authorList>
            <person name="Wei J."/>
            <person name="Shu W."/>
            <person name="Hu C."/>
        </authorList>
    </citation>
    <scope>NUCLEOTIDE SEQUENCE [LARGE SCALE GENOMIC DNA]</scope>
    <source>
        <strain evidence="5 6">GB2-A4</strain>
    </source>
</reference>
<accession>A0ABV0J9M9</accession>
<dbReference type="EMBL" id="JAMPKM010000009">
    <property type="protein sequence ID" value="MEP0818485.1"/>
    <property type="molecule type" value="Genomic_DNA"/>
</dbReference>
<keyword evidence="2 3" id="KW-0802">TPR repeat</keyword>
<keyword evidence="1" id="KW-0677">Repeat</keyword>
<dbReference type="PROSITE" id="PS50005">
    <property type="entry name" value="TPR"/>
    <property type="match status" value="5"/>
</dbReference>
<feature type="transmembrane region" description="Helical" evidence="4">
    <location>
        <begin position="134"/>
        <end position="157"/>
    </location>
</feature>
<keyword evidence="4" id="KW-0812">Transmembrane</keyword>
<gene>
    <name evidence="5" type="ORF">NC998_15405</name>
</gene>
<dbReference type="InterPro" id="IPR051685">
    <property type="entry name" value="Ycf3/AcsC/BcsC/TPR_MFPF"/>
</dbReference>
<feature type="repeat" description="TPR" evidence="3">
    <location>
        <begin position="200"/>
        <end position="233"/>
    </location>
</feature>
<dbReference type="PANTHER" id="PTHR44943:SF4">
    <property type="entry name" value="TPR REPEAT-CONTAINING PROTEIN MJ0798"/>
    <property type="match status" value="1"/>
</dbReference>
<dbReference type="PANTHER" id="PTHR44943">
    <property type="entry name" value="CELLULOSE SYNTHASE OPERON PROTEIN C"/>
    <property type="match status" value="1"/>
</dbReference>
<dbReference type="Pfam" id="PF13432">
    <property type="entry name" value="TPR_16"/>
    <property type="match status" value="2"/>
</dbReference>
<feature type="repeat" description="TPR" evidence="3">
    <location>
        <begin position="302"/>
        <end position="335"/>
    </location>
</feature>
<evidence type="ECO:0000313" key="5">
    <source>
        <dbReference type="EMBL" id="MEP0818485.1"/>
    </source>
</evidence>
<dbReference type="RefSeq" id="WP_190436617.1">
    <property type="nucleotide sequence ID" value="NZ_JAMPKM010000009.1"/>
</dbReference>
<keyword evidence="6" id="KW-1185">Reference proteome</keyword>
<keyword evidence="4" id="KW-1133">Transmembrane helix</keyword>
<evidence type="ECO:0000256" key="1">
    <source>
        <dbReference type="ARBA" id="ARBA00022737"/>
    </source>
</evidence>
<organism evidence="5 6">
    <name type="scientific">Trichocoleus desertorum GB2-A4</name>
    <dbReference type="NCBI Taxonomy" id="2933944"/>
    <lineage>
        <taxon>Bacteria</taxon>
        <taxon>Bacillati</taxon>
        <taxon>Cyanobacteriota</taxon>
        <taxon>Cyanophyceae</taxon>
        <taxon>Leptolyngbyales</taxon>
        <taxon>Trichocoleusaceae</taxon>
        <taxon>Trichocoleus</taxon>
    </lineage>
</organism>
<keyword evidence="4" id="KW-0472">Membrane</keyword>
<evidence type="ECO:0000313" key="6">
    <source>
        <dbReference type="Proteomes" id="UP001464891"/>
    </source>
</evidence>
<evidence type="ECO:0000256" key="2">
    <source>
        <dbReference type="ARBA" id="ARBA00022803"/>
    </source>
</evidence>